<evidence type="ECO:0000313" key="2">
    <source>
        <dbReference type="EMBL" id="KAJ3509444.1"/>
    </source>
</evidence>
<feature type="compositionally biased region" description="Polar residues" evidence="1">
    <location>
        <begin position="838"/>
        <end position="849"/>
    </location>
</feature>
<reference evidence="2" key="1">
    <citation type="submission" date="2022-07" db="EMBL/GenBank/DDBJ databases">
        <title>Genome Sequence of Agrocybe chaxingu.</title>
        <authorList>
            <person name="Buettner E."/>
        </authorList>
    </citation>
    <scope>NUCLEOTIDE SEQUENCE</scope>
    <source>
        <strain evidence="2">MP-N11</strain>
    </source>
</reference>
<dbReference type="Proteomes" id="UP001148786">
    <property type="component" value="Unassembled WGS sequence"/>
</dbReference>
<feature type="compositionally biased region" description="Polar residues" evidence="1">
    <location>
        <begin position="819"/>
        <end position="828"/>
    </location>
</feature>
<feature type="compositionally biased region" description="Polar residues" evidence="1">
    <location>
        <begin position="216"/>
        <end position="225"/>
    </location>
</feature>
<feature type="compositionally biased region" description="Low complexity" evidence="1">
    <location>
        <begin position="675"/>
        <end position="689"/>
    </location>
</feature>
<comment type="caution">
    <text evidence="2">The sequence shown here is derived from an EMBL/GenBank/DDBJ whole genome shotgun (WGS) entry which is preliminary data.</text>
</comment>
<evidence type="ECO:0008006" key="4">
    <source>
        <dbReference type="Google" id="ProtNLM"/>
    </source>
</evidence>
<feature type="compositionally biased region" description="Low complexity" evidence="1">
    <location>
        <begin position="1080"/>
        <end position="1091"/>
    </location>
</feature>
<gene>
    <name evidence="2" type="ORF">NLJ89_g5221</name>
</gene>
<feature type="compositionally biased region" description="Polar residues" evidence="1">
    <location>
        <begin position="770"/>
        <end position="786"/>
    </location>
</feature>
<proteinExistence type="predicted"/>
<feature type="compositionally biased region" description="Low complexity" evidence="1">
    <location>
        <begin position="599"/>
        <end position="608"/>
    </location>
</feature>
<feature type="compositionally biased region" description="Polar residues" evidence="1">
    <location>
        <begin position="1200"/>
        <end position="1210"/>
    </location>
</feature>
<dbReference type="SUPFAM" id="SSF50729">
    <property type="entry name" value="PH domain-like"/>
    <property type="match status" value="1"/>
</dbReference>
<feature type="compositionally biased region" description="Polar residues" evidence="1">
    <location>
        <begin position="658"/>
        <end position="674"/>
    </location>
</feature>
<evidence type="ECO:0000256" key="1">
    <source>
        <dbReference type="SAM" id="MobiDB-lite"/>
    </source>
</evidence>
<feature type="compositionally biased region" description="Polar residues" evidence="1">
    <location>
        <begin position="985"/>
        <end position="999"/>
    </location>
</feature>
<dbReference type="OrthoDB" id="3256387at2759"/>
<feature type="compositionally biased region" description="Pro residues" evidence="1">
    <location>
        <begin position="1010"/>
        <end position="1020"/>
    </location>
</feature>
<feature type="compositionally biased region" description="Low complexity" evidence="1">
    <location>
        <begin position="910"/>
        <end position="920"/>
    </location>
</feature>
<feature type="compositionally biased region" description="Basic and acidic residues" evidence="1">
    <location>
        <begin position="1245"/>
        <end position="1264"/>
    </location>
</feature>
<name>A0A9W8K7L7_9AGAR</name>
<keyword evidence="3" id="KW-1185">Reference proteome</keyword>
<feature type="compositionally biased region" description="Low complexity" evidence="1">
    <location>
        <begin position="1232"/>
        <end position="1243"/>
    </location>
</feature>
<feature type="region of interest" description="Disordered" evidence="1">
    <location>
        <begin position="294"/>
        <end position="351"/>
    </location>
</feature>
<sequence length="1291" mass="139061">MRHTNEIGTDGFPDSILAQGLTHNSPLTLHDNIPTLLTWAHHVERAVLRKAGTMDDDEDAVVSVWQLIGTATTPVDQFKALQCPYLPPHHDFFDFPSPSLTLPIFLQLLTRLPKSASPTVTSFTRTTSPPLISRRPGALQDEHTNILRGMKLSKNTELSLDSRPRSNSRALEKGKEPIRGDSIGSDATSNFGNDHSAPRYNSGPGHNYDRVRPATTDGNNSVNANGRSKFRAGLLVAASDALGFKFGRRRPSIRQPPMPVILPDVIEISAPHADEEVEERNRLREIAAHAIGLGPFMVSPGSHSRDDSATDEDDEDQTPILDSTEMRRLGYTRNSESAPNIGGRSPHSSSLSITIPQIQQPPPAGRYRSGSILAHNPSTPTAIAPIPPFPSTVATLISFRQTAGTYHKYYPPSSLRIFALSKNWKSRYLVLSTPATLVTRGQGPAVSYLHLFKSGNPDEQELERLEINEDSVVFVSEEEVGGRRGVIKVGGIDVGAMRKEYTHEEGGHVMWLLQIPDQTDAQKWITNIKNAILGQRTVRAGLIPAHTLGNNEPRGDMDVMLSIRAQGLITAPNTGPRSPTQATTPINVPAVEKNPNYASSISSRSIRSQRTIPKTSSPVGAVSALKGLFANSTRPRSASRAASIESERQQERADGNEESFTSMGSNLLSMLRSNTPDTQSINTSTTTTTRMNLPIAGPVGPIDRRIDRKILSDRQPVQWASAEPTSLSKDRANRALSLGGLSLQPPPRKRWTSASARPSTPPPSQDSKTENQPIGTVKRSSLSMSRKSTDRPETEPPSSPNSSGFRFGTPEEPRPRAPSIQSVSTYASGENGIGFERSSVSTKRSSGTRSARRWSRQGILPSRMPTEPPPPVPLSQTLHPYAAERAPSPISSQGSQQSVVSGLPTFSKRASGSSAISIGSLSTTHSQTGSASPNVVPITIRTPPSHRSSMMPPPRPPPTSALPPAPVDIQQEDVQQGVVNPLETPPTSSKSSFRNSVANRTFRLSMIAPSKPPPSTTLPPRPDEPEYRTHRRSSSSSGTNGLTTHASTKLESIPASPIPPAKTVNPFPPPVGPLPPTPANSPSSTASQQTTHPKRTTSFKQRLRILSAPSSSASPPPAKLQFSRSVTAGSVTTSPPGTPIAEKITPFQNDPSFLQMHTPVLAPLPIPKALITDPSEEIAEVTSLSPPPRRGSKQLLESDLQVSHALNSLVQAEAKSEPADESKHSASSRPVSQQSQGSQLLLEGELERSADIKPPPDEFAEEKLPLPVEAQPRHVSLSRPGSVISLGIMSM</sequence>
<feature type="region of interest" description="Disordered" evidence="1">
    <location>
        <begin position="738"/>
        <end position="1145"/>
    </location>
</feature>
<feature type="compositionally biased region" description="Basic and acidic residues" evidence="1">
    <location>
        <begin position="1214"/>
        <end position="1224"/>
    </location>
</feature>
<feature type="region of interest" description="Disordered" evidence="1">
    <location>
        <begin position="150"/>
        <end position="225"/>
    </location>
</feature>
<feature type="compositionally biased region" description="Polar residues" evidence="1">
    <location>
        <begin position="1038"/>
        <end position="1050"/>
    </location>
</feature>
<feature type="compositionally biased region" description="Basic and acidic residues" evidence="1">
    <location>
        <begin position="645"/>
        <end position="655"/>
    </location>
</feature>
<feature type="compositionally biased region" description="Polar residues" evidence="1">
    <location>
        <begin position="571"/>
        <end position="586"/>
    </location>
</feature>
<feature type="region of interest" description="Disordered" evidence="1">
    <location>
        <begin position="632"/>
        <end position="701"/>
    </location>
</feature>
<accession>A0A9W8K7L7</accession>
<feature type="compositionally biased region" description="Polar residues" evidence="1">
    <location>
        <begin position="609"/>
        <end position="618"/>
    </location>
</feature>
<feature type="compositionally biased region" description="Low complexity" evidence="1">
    <location>
        <begin position="632"/>
        <end position="644"/>
    </location>
</feature>
<feature type="compositionally biased region" description="Basic and acidic residues" evidence="1">
    <location>
        <begin position="160"/>
        <end position="179"/>
    </location>
</feature>
<organism evidence="2 3">
    <name type="scientific">Agrocybe chaxingu</name>
    <dbReference type="NCBI Taxonomy" id="84603"/>
    <lineage>
        <taxon>Eukaryota</taxon>
        <taxon>Fungi</taxon>
        <taxon>Dikarya</taxon>
        <taxon>Basidiomycota</taxon>
        <taxon>Agaricomycotina</taxon>
        <taxon>Agaricomycetes</taxon>
        <taxon>Agaricomycetidae</taxon>
        <taxon>Agaricales</taxon>
        <taxon>Agaricineae</taxon>
        <taxon>Strophariaceae</taxon>
        <taxon>Agrocybe</taxon>
    </lineage>
</organism>
<feature type="compositionally biased region" description="Pro residues" evidence="1">
    <location>
        <begin position="1056"/>
        <end position="1079"/>
    </location>
</feature>
<dbReference type="InterPro" id="IPR011993">
    <property type="entry name" value="PH-like_dom_sf"/>
</dbReference>
<feature type="compositionally biased region" description="Polar residues" evidence="1">
    <location>
        <begin position="1122"/>
        <end position="1135"/>
    </location>
</feature>
<dbReference type="Gene3D" id="2.30.29.30">
    <property type="entry name" value="Pleckstrin-homology domain (PH domain)/Phosphotyrosine-binding domain (PTB)"/>
    <property type="match status" value="1"/>
</dbReference>
<feature type="compositionally biased region" description="Low complexity" evidence="1">
    <location>
        <begin position="891"/>
        <end position="902"/>
    </location>
</feature>
<dbReference type="EMBL" id="JANKHO010000476">
    <property type="protein sequence ID" value="KAJ3509444.1"/>
    <property type="molecule type" value="Genomic_DNA"/>
</dbReference>
<protein>
    <recommendedName>
        <fullName evidence="4">PH domain-containing protein</fullName>
    </recommendedName>
</protein>
<feature type="region of interest" description="Disordered" evidence="1">
    <location>
        <begin position="1177"/>
        <end position="1275"/>
    </location>
</feature>
<feature type="compositionally biased region" description="Pro residues" evidence="1">
    <location>
        <begin position="951"/>
        <end position="966"/>
    </location>
</feature>
<feature type="region of interest" description="Disordered" evidence="1">
    <location>
        <begin position="570"/>
        <end position="618"/>
    </location>
</feature>
<evidence type="ECO:0000313" key="3">
    <source>
        <dbReference type="Proteomes" id="UP001148786"/>
    </source>
</evidence>
<feature type="compositionally biased region" description="Polar residues" evidence="1">
    <location>
        <begin position="921"/>
        <end position="933"/>
    </location>
</feature>
<feature type="compositionally biased region" description="Basic residues" evidence="1">
    <location>
        <begin position="1092"/>
        <end position="1103"/>
    </location>
</feature>